<evidence type="ECO:0000313" key="3">
    <source>
        <dbReference type="Proteomes" id="UP000076154"/>
    </source>
</evidence>
<evidence type="ECO:0000256" key="1">
    <source>
        <dbReference type="SAM" id="MobiDB-lite"/>
    </source>
</evidence>
<keyword evidence="3" id="KW-1185">Reference proteome</keyword>
<protein>
    <submittedName>
        <fullName evidence="2">Uncharacterized protein</fullName>
    </submittedName>
</protein>
<dbReference type="AlphaFoldDB" id="A0A369JA73"/>
<comment type="caution">
    <text evidence="2">The sequence shown here is derived from an EMBL/GenBank/DDBJ whole genome shotgun (WGS) entry which is preliminary data.</text>
</comment>
<organism evidence="2 3">
    <name type="scientific">Hypsizygus marmoreus</name>
    <name type="common">White beech mushroom</name>
    <name type="synonym">Agaricus marmoreus</name>
    <dbReference type="NCBI Taxonomy" id="39966"/>
    <lineage>
        <taxon>Eukaryota</taxon>
        <taxon>Fungi</taxon>
        <taxon>Dikarya</taxon>
        <taxon>Basidiomycota</taxon>
        <taxon>Agaricomycotina</taxon>
        <taxon>Agaricomycetes</taxon>
        <taxon>Agaricomycetidae</taxon>
        <taxon>Agaricales</taxon>
        <taxon>Tricholomatineae</taxon>
        <taxon>Lyophyllaceae</taxon>
        <taxon>Hypsizygus</taxon>
    </lineage>
</organism>
<gene>
    <name evidence="2" type="ORF">Hypma_014460</name>
</gene>
<dbReference type="EMBL" id="LUEZ02000085">
    <property type="protein sequence ID" value="RDB18989.1"/>
    <property type="molecule type" value="Genomic_DNA"/>
</dbReference>
<reference evidence="2" key="1">
    <citation type="submission" date="2018-04" db="EMBL/GenBank/DDBJ databases">
        <title>Whole genome sequencing of Hypsizygus marmoreus.</title>
        <authorList>
            <person name="Choi I.-G."/>
            <person name="Min B."/>
            <person name="Kim J.-G."/>
            <person name="Kim S."/>
            <person name="Oh Y.-L."/>
            <person name="Kong W.-S."/>
            <person name="Park H."/>
            <person name="Jeong J."/>
            <person name="Song E.-S."/>
        </authorList>
    </citation>
    <scope>NUCLEOTIDE SEQUENCE [LARGE SCALE GENOMIC DNA]</scope>
    <source>
        <strain evidence="2">51987-8</strain>
    </source>
</reference>
<sequence length="127" mass="14179">MNKQRSSASENRRLPGRKNANFQLPSTYAGSRVMSNTITPAKFFVRQKKLGFSGARCDLNSPFSMAYGNLDIWHRPSNPRDHPALAESLGRLLVFALDVHVSPSFIPSQLIQHVLIYLSPHNATVAF</sequence>
<accession>A0A369JA73</accession>
<proteinExistence type="predicted"/>
<dbReference type="InParanoid" id="A0A369JA73"/>
<evidence type="ECO:0000313" key="2">
    <source>
        <dbReference type="EMBL" id="RDB18989.1"/>
    </source>
</evidence>
<name>A0A369JA73_HYPMA</name>
<dbReference type="Proteomes" id="UP000076154">
    <property type="component" value="Unassembled WGS sequence"/>
</dbReference>
<feature type="region of interest" description="Disordered" evidence="1">
    <location>
        <begin position="1"/>
        <end position="23"/>
    </location>
</feature>